<proteinExistence type="predicted"/>
<accession>A0AAW8JLX9</accession>
<keyword evidence="2" id="KW-0238">DNA-binding</keyword>
<dbReference type="Gene3D" id="1.10.10.60">
    <property type="entry name" value="Homeodomain-like"/>
    <property type="match status" value="1"/>
</dbReference>
<organism evidence="5 6">
    <name type="scientific">Acinetobacter gerneri</name>
    <dbReference type="NCBI Taxonomy" id="202952"/>
    <lineage>
        <taxon>Bacteria</taxon>
        <taxon>Pseudomonadati</taxon>
        <taxon>Pseudomonadota</taxon>
        <taxon>Gammaproteobacteria</taxon>
        <taxon>Moraxellales</taxon>
        <taxon>Moraxellaceae</taxon>
        <taxon>Acinetobacter</taxon>
    </lineage>
</organism>
<dbReference type="InterPro" id="IPR032687">
    <property type="entry name" value="AraC-type_N"/>
</dbReference>
<sequence>MISLKDYTGSVYGGLGHLLFAFCQAKGLVISKKLQQVQNLERFDYSTWREILTDIDQQYQRPALGLEIAEYVEPKHLGIIAYIAMSCDSIGEALNRYYDFHRLIYDGSPLKVENNQQYLSIRWEDLPVELTTQVTNEIAIALMVQFLKRFLGFLDIQLHEVHFSHAAPKDVMIYERYFKCKVRFSQARTELFFPSSELNKPIQQGDQTLQLLLKQQAQALLEKLPNTTQLDERLQQAILKGLQTNHYQIEAIADVLNMSVRRLQKHLQSQNSTYQQRTQEVRLLLAKQYLDDPHLSLKEIALLLCYSEQSAFQRAFKLWTGMTPQQWRQDHNHYTKT</sequence>
<dbReference type="PROSITE" id="PS01124">
    <property type="entry name" value="HTH_ARAC_FAMILY_2"/>
    <property type="match status" value="1"/>
</dbReference>
<dbReference type="GO" id="GO:0000976">
    <property type="term" value="F:transcription cis-regulatory region binding"/>
    <property type="evidence" value="ECO:0007669"/>
    <property type="project" value="TreeGrafter"/>
</dbReference>
<feature type="domain" description="HTH araC/xylS-type" evidence="4">
    <location>
        <begin position="232"/>
        <end position="330"/>
    </location>
</feature>
<reference evidence="5" key="1">
    <citation type="submission" date="2023-08" db="EMBL/GenBank/DDBJ databases">
        <title>Emergence of clinically-relevant ST2 carbapenem-resistant Acinetobacter baumannii strains in hospital sewages in Zhejiang, East of China.</title>
        <authorList>
            <person name="Kaichao C."/>
            <person name="Zhang R."/>
        </authorList>
    </citation>
    <scope>NUCLEOTIDE SEQUENCE</scope>
    <source>
        <strain evidence="5">M-SY-60</strain>
    </source>
</reference>
<evidence type="ECO:0000256" key="3">
    <source>
        <dbReference type="ARBA" id="ARBA00023163"/>
    </source>
</evidence>
<name>A0AAW8JLX9_9GAMM</name>
<evidence type="ECO:0000256" key="2">
    <source>
        <dbReference type="ARBA" id="ARBA00023125"/>
    </source>
</evidence>
<dbReference type="PANTHER" id="PTHR47894">
    <property type="entry name" value="HTH-TYPE TRANSCRIPTIONAL REGULATOR GADX"/>
    <property type="match status" value="1"/>
</dbReference>
<dbReference type="PANTHER" id="PTHR47894:SF1">
    <property type="entry name" value="HTH-TYPE TRANSCRIPTIONAL REGULATOR VQSM"/>
    <property type="match status" value="1"/>
</dbReference>
<dbReference type="GO" id="GO:0003700">
    <property type="term" value="F:DNA-binding transcription factor activity"/>
    <property type="evidence" value="ECO:0007669"/>
    <property type="project" value="InterPro"/>
</dbReference>
<keyword evidence="3" id="KW-0804">Transcription</keyword>
<dbReference type="InterPro" id="IPR009057">
    <property type="entry name" value="Homeodomain-like_sf"/>
</dbReference>
<dbReference type="GO" id="GO:0005829">
    <property type="term" value="C:cytosol"/>
    <property type="evidence" value="ECO:0007669"/>
    <property type="project" value="TreeGrafter"/>
</dbReference>
<dbReference type="SMART" id="SM00342">
    <property type="entry name" value="HTH_ARAC"/>
    <property type="match status" value="1"/>
</dbReference>
<keyword evidence="1" id="KW-0805">Transcription regulation</keyword>
<dbReference type="Pfam" id="PF12833">
    <property type="entry name" value="HTH_18"/>
    <property type="match status" value="1"/>
</dbReference>
<evidence type="ECO:0000256" key="1">
    <source>
        <dbReference type="ARBA" id="ARBA00023015"/>
    </source>
</evidence>
<dbReference type="RefSeq" id="WP_308957430.1">
    <property type="nucleotide sequence ID" value="NZ_DAMBEH010000014.1"/>
</dbReference>
<dbReference type="Pfam" id="PF12625">
    <property type="entry name" value="Arabinose_bd"/>
    <property type="match status" value="1"/>
</dbReference>
<evidence type="ECO:0000259" key="4">
    <source>
        <dbReference type="PROSITE" id="PS01124"/>
    </source>
</evidence>
<evidence type="ECO:0000313" key="5">
    <source>
        <dbReference type="EMBL" id="MDQ9073533.1"/>
    </source>
</evidence>
<dbReference type="EMBL" id="JAVIDA010000048">
    <property type="protein sequence ID" value="MDQ9073533.1"/>
    <property type="molecule type" value="Genomic_DNA"/>
</dbReference>
<dbReference type="AlphaFoldDB" id="A0AAW8JLX9"/>
<gene>
    <name evidence="5" type="ORF">RFH51_19005</name>
</gene>
<dbReference type="InterPro" id="IPR018060">
    <property type="entry name" value="HTH_AraC"/>
</dbReference>
<protein>
    <submittedName>
        <fullName evidence="5">AraC family transcriptional regulator ligand-binding domain-containing protein</fullName>
    </submittedName>
</protein>
<comment type="caution">
    <text evidence="5">The sequence shown here is derived from an EMBL/GenBank/DDBJ whole genome shotgun (WGS) entry which is preliminary data.</text>
</comment>
<dbReference type="Proteomes" id="UP001243195">
    <property type="component" value="Unassembled WGS sequence"/>
</dbReference>
<dbReference type="SUPFAM" id="SSF46689">
    <property type="entry name" value="Homeodomain-like"/>
    <property type="match status" value="1"/>
</dbReference>
<evidence type="ECO:0000313" key="6">
    <source>
        <dbReference type="Proteomes" id="UP001243195"/>
    </source>
</evidence>